<dbReference type="Proteomes" id="UP001235547">
    <property type="component" value="Chromosome 2"/>
</dbReference>
<reference evidence="2 3" key="1">
    <citation type="submission" date="2023-03" db="EMBL/GenBank/DDBJ databases">
        <authorList>
            <person name="Kaur S."/>
            <person name="Espinosa-Saiz D."/>
            <person name="Velazquez E."/>
            <person name="Menendez E."/>
            <person name="diCenzo G.C."/>
        </authorList>
    </citation>
    <scope>NUCLEOTIDE SEQUENCE [LARGE SCALE GENOMIC DNA]</scope>
    <source>
        <strain evidence="2 3">LMG 27395</strain>
    </source>
</reference>
<protein>
    <submittedName>
        <fullName evidence="2">Uncharacterized protein</fullName>
    </submittedName>
</protein>
<evidence type="ECO:0000256" key="1">
    <source>
        <dbReference type="SAM" id="MobiDB-lite"/>
    </source>
</evidence>
<organism evidence="2 3">
    <name type="scientific">Sinorhizobium numidicum</name>
    <dbReference type="NCBI Taxonomy" id="680248"/>
    <lineage>
        <taxon>Bacteria</taxon>
        <taxon>Pseudomonadati</taxon>
        <taxon>Pseudomonadota</taxon>
        <taxon>Alphaproteobacteria</taxon>
        <taxon>Hyphomicrobiales</taxon>
        <taxon>Rhizobiaceae</taxon>
        <taxon>Sinorhizobium/Ensifer group</taxon>
        <taxon>Sinorhizobium</taxon>
    </lineage>
</organism>
<name>A0ABY8CV11_9HYPH</name>
<dbReference type="RefSeq" id="WP_280731279.1">
    <property type="nucleotide sequence ID" value="NZ_CP120367.1"/>
</dbReference>
<feature type="region of interest" description="Disordered" evidence="1">
    <location>
        <begin position="55"/>
        <end position="83"/>
    </location>
</feature>
<evidence type="ECO:0000313" key="3">
    <source>
        <dbReference type="Proteomes" id="UP001235547"/>
    </source>
</evidence>
<evidence type="ECO:0000313" key="2">
    <source>
        <dbReference type="EMBL" id="WEX80563.1"/>
    </source>
</evidence>
<gene>
    <name evidence="2" type="ORF">PYH38_002014</name>
</gene>
<dbReference type="EMBL" id="CP120370">
    <property type="protein sequence ID" value="WEX80563.1"/>
    <property type="molecule type" value="Genomic_DNA"/>
</dbReference>
<proteinExistence type="predicted"/>
<accession>A0ABY8CV11</accession>
<keyword evidence="3" id="KW-1185">Reference proteome</keyword>
<sequence length="83" mass="8753">MHKLHGPTAGKLLTDRMVRVSMTAERVDFGALGPPASSLANVSAVIVPVDDGSDRKALNDVHQPLPTREARGGTRVAEGSIRP</sequence>